<dbReference type="InterPro" id="IPR039329">
    <property type="entry name" value="SIAE"/>
</dbReference>
<dbReference type="InterPro" id="IPR005181">
    <property type="entry name" value="SASA"/>
</dbReference>
<feature type="signal peptide" evidence="2">
    <location>
        <begin position="1"/>
        <end position="20"/>
    </location>
</feature>
<dbReference type="GO" id="GO:0004553">
    <property type="term" value="F:hydrolase activity, hydrolyzing O-glycosyl compounds"/>
    <property type="evidence" value="ECO:0007669"/>
    <property type="project" value="UniProtKB-ARBA"/>
</dbReference>
<comment type="caution">
    <text evidence="4">The sequence shown here is derived from an EMBL/GenBank/DDBJ whole genome shotgun (WGS) entry which is preliminary data.</text>
</comment>
<dbReference type="InterPro" id="IPR008979">
    <property type="entry name" value="Galactose-bd-like_sf"/>
</dbReference>
<dbReference type="AlphaFoldDB" id="A0A2S5A579"/>
<dbReference type="Proteomes" id="UP000236893">
    <property type="component" value="Unassembled WGS sequence"/>
</dbReference>
<reference evidence="4 5" key="1">
    <citation type="submission" date="2018-01" db="EMBL/GenBank/DDBJ databases">
        <authorList>
            <person name="Gaut B.S."/>
            <person name="Morton B.R."/>
            <person name="Clegg M.T."/>
            <person name="Duvall M.R."/>
        </authorList>
    </citation>
    <scope>NUCLEOTIDE SEQUENCE [LARGE SCALE GENOMIC DNA]</scope>
    <source>
        <strain evidence="4 5">HR-AV</strain>
    </source>
</reference>
<dbReference type="EMBL" id="PQVF01000004">
    <property type="protein sequence ID" value="POY37459.1"/>
    <property type="molecule type" value="Genomic_DNA"/>
</dbReference>
<proteinExistence type="predicted"/>
<organism evidence="4 5">
    <name type="scientific">Solitalea longa</name>
    <dbReference type="NCBI Taxonomy" id="2079460"/>
    <lineage>
        <taxon>Bacteria</taxon>
        <taxon>Pseudomonadati</taxon>
        <taxon>Bacteroidota</taxon>
        <taxon>Sphingobacteriia</taxon>
        <taxon>Sphingobacteriales</taxon>
        <taxon>Sphingobacteriaceae</taxon>
        <taxon>Solitalea</taxon>
    </lineage>
</organism>
<feature type="domain" description="Sialate O-acetylesterase" evidence="3">
    <location>
        <begin position="107"/>
        <end position="211"/>
    </location>
</feature>
<feature type="chain" id="PRO_5015751490" evidence="2">
    <location>
        <begin position="21"/>
        <end position="647"/>
    </location>
</feature>
<gene>
    <name evidence="4" type="ORF">C3K47_06770</name>
</gene>
<dbReference type="RefSeq" id="WP_103788366.1">
    <property type="nucleotide sequence ID" value="NZ_PQVF01000004.1"/>
</dbReference>
<feature type="domain" description="Sialate O-acetylesterase" evidence="3">
    <location>
        <begin position="412"/>
        <end position="531"/>
    </location>
</feature>
<dbReference type="Pfam" id="PF03629">
    <property type="entry name" value="SASA"/>
    <property type="match status" value="2"/>
</dbReference>
<dbReference type="PANTHER" id="PTHR22901">
    <property type="entry name" value="SIALATE O-ACETYLESTERASE"/>
    <property type="match status" value="1"/>
</dbReference>
<dbReference type="SUPFAM" id="SSF49785">
    <property type="entry name" value="Galactose-binding domain-like"/>
    <property type="match status" value="1"/>
</dbReference>
<dbReference type="GO" id="GO:0005975">
    <property type="term" value="P:carbohydrate metabolic process"/>
    <property type="evidence" value="ECO:0007669"/>
    <property type="project" value="TreeGrafter"/>
</dbReference>
<dbReference type="Gene3D" id="3.40.50.1110">
    <property type="entry name" value="SGNH hydrolase"/>
    <property type="match status" value="2"/>
</dbReference>
<keyword evidence="5" id="KW-1185">Reference proteome</keyword>
<accession>A0A2S5A579</accession>
<keyword evidence="1" id="KW-0378">Hydrolase</keyword>
<dbReference type="PANTHER" id="PTHR22901:SF0">
    <property type="entry name" value="SIALATE O-ACETYLESTERASE"/>
    <property type="match status" value="1"/>
</dbReference>
<dbReference type="OrthoDB" id="9816001at2"/>
<evidence type="ECO:0000313" key="4">
    <source>
        <dbReference type="EMBL" id="POY37459.1"/>
    </source>
</evidence>
<evidence type="ECO:0000256" key="1">
    <source>
        <dbReference type="ARBA" id="ARBA00022801"/>
    </source>
</evidence>
<name>A0A2S5A579_9SPHI</name>
<dbReference type="GO" id="GO:0001681">
    <property type="term" value="F:sialate O-acetylesterase activity"/>
    <property type="evidence" value="ECO:0007669"/>
    <property type="project" value="InterPro"/>
</dbReference>
<evidence type="ECO:0000256" key="2">
    <source>
        <dbReference type="SAM" id="SignalP"/>
    </source>
</evidence>
<protein>
    <submittedName>
        <fullName evidence="4">Sialate O-acetylesterase</fullName>
    </submittedName>
</protein>
<dbReference type="InterPro" id="IPR036514">
    <property type="entry name" value="SGNH_hydro_sf"/>
</dbReference>
<dbReference type="SUPFAM" id="SSF52266">
    <property type="entry name" value="SGNH hydrolase"/>
    <property type="match status" value="1"/>
</dbReference>
<keyword evidence="2" id="KW-0732">Signal</keyword>
<evidence type="ECO:0000259" key="3">
    <source>
        <dbReference type="Pfam" id="PF03629"/>
    </source>
</evidence>
<sequence>MRNKILLFCCFLLVVCSAKAQLWVPRVFGDNMVLQRNINIPIWGKADPNAKVLVEFAGNNTQAVANENGEWNVSLPSMPAGGPYIMQVSVVGDSKQTIKFSNIMLGDVWVASGQSNMEMKISESKDAVAEIKNAIHPTIRFLIVPHDVSLHPKSDILPEAKWKQCDSSTAADFSAVAYSFSRQLQQKENVTIGIIQSTWGGTPVEAWTSEEMLMTVPELAKIVTKNNKENIDESIFKKNEEVVKVYWDIIYNSYNGLKKKVNEPGFNDSKWPVLNMPATVRSWGKGPYEGILWFRKTVDLTKLAKGKSLNLHLHKPEMNYSLYFNGQEICKNVWNAAKTHTYTIPAKLVKKGKNVVVLRMAALWGGGGLNDPADSLYLSDGADKVSLAGEWTYMKGIETGIPKTISYQYTPSYLYNAMIKPIVPYGIKGFIWYQGEANVANAAQYETTFPLMINDWRIRWKQGHLPFLYVQLANYMKRTTNPLVKSEWAELRDAQAKTLGTPNTAMATIIDIGEADDIHPKNKQEVGLRLALAAENKVYGKKEVVYSGPVADSVTIEGNAICIKFREIGSGLIAKNAADLKGFIIAGNDRKFYWAKAVIKGDIIEVSCEQVIAPVAVRYGWADNPDCNLYNKEGLPASPFRTDNWKE</sequence>
<evidence type="ECO:0000313" key="5">
    <source>
        <dbReference type="Proteomes" id="UP000236893"/>
    </source>
</evidence>